<evidence type="ECO:0000259" key="4">
    <source>
        <dbReference type="SMART" id="SM00245"/>
    </source>
</evidence>
<evidence type="ECO:0000256" key="1">
    <source>
        <dbReference type="ARBA" id="ARBA00022670"/>
    </source>
</evidence>
<keyword evidence="3" id="KW-0720">Serine protease</keyword>
<dbReference type="EMBL" id="LAZR01055225">
    <property type="protein sequence ID" value="KKK76852.1"/>
    <property type="molecule type" value="Genomic_DNA"/>
</dbReference>
<dbReference type="GO" id="GO:0006508">
    <property type="term" value="P:proteolysis"/>
    <property type="evidence" value="ECO:0007669"/>
    <property type="project" value="UniProtKB-KW"/>
</dbReference>
<dbReference type="SMART" id="SM00245">
    <property type="entry name" value="TSPc"/>
    <property type="match status" value="1"/>
</dbReference>
<gene>
    <name evidence="5" type="ORF">LCGC14_2859460</name>
</gene>
<dbReference type="PANTHER" id="PTHR32060">
    <property type="entry name" value="TAIL-SPECIFIC PROTEASE"/>
    <property type="match status" value="1"/>
</dbReference>
<accession>A0A0F8Y627</accession>
<evidence type="ECO:0000256" key="2">
    <source>
        <dbReference type="ARBA" id="ARBA00022801"/>
    </source>
</evidence>
<dbReference type="Gene3D" id="3.90.226.10">
    <property type="entry name" value="2-enoyl-CoA Hydratase, Chain A, domain 1"/>
    <property type="match status" value="1"/>
</dbReference>
<dbReference type="Gene3D" id="3.30.750.44">
    <property type="match status" value="1"/>
</dbReference>
<organism evidence="5">
    <name type="scientific">marine sediment metagenome</name>
    <dbReference type="NCBI Taxonomy" id="412755"/>
    <lineage>
        <taxon>unclassified sequences</taxon>
        <taxon>metagenomes</taxon>
        <taxon>ecological metagenomes</taxon>
    </lineage>
</organism>
<feature type="non-terminal residue" evidence="5">
    <location>
        <position position="1"/>
    </location>
</feature>
<protein>
    <recommendedName>
        <fullName evidence="4">Tail specific protease domain-containing protein</fullName>
    </recommendedName>
</protein>
<keyword evidence="1" id="KW-0645">Protease</keyword>
<name>A0A0F8Y627_9ZZZZ</name>
<evidence type="ECO:0000256" key="3">
    <source>
        <dbReference type="ARBA" id="ARBA00022825"/>
    </source>
</evidence>
<feature type="domain" description="Tail specific protease" evidence="4">
    <location>
        <begin position="1"/>
        <end position="84"/>
    </location>
</feature>
<comment type="caution">
    <text evidence="5">The sequence shown here is derived from an EMBL/GenBank/DDBJ whole genome shotgun (WGS) entry which is preliminary data.</text>
</comment>
<dbReference type="InterPro" id="IPR029045">
    <property type="entry name" value="ClpP/crotonase-like_dom_sf"/>
</dbReference>
<dbReference type="PANTHER" id="PTHR32060:SF30">
    <property type="entry name" value="CARBOXY-TERMINAL PROCESSING PROTEASE CTPA"/>
    <property type="match status" value="1"/>
</dbReference>
<proteinExistence type="predicted"/>
<dbReference type="GO" id="GO:0007165">
    <property type="term" value="P:signal transduction"/>
    <property type="evidence" value="ECO:0007669"/>
    <property type="project" value="TreeGrafter"/>
</dbReference>
<dbReference type="InterPro" id="IPR005151">
    <property type="entry name" value="Tail-specific_protease"/>
</dbReference>
<dbReference type="GO" id="GO:0004175">
    <property type="term" value="F:endopeptidase activity"/>
    <property type="evidence" value="ECO:0007669"/>
    <property type="project" value="TreeGrafter"/>
</dbReference>
<dbReference type="GO" id="GO:0008236">
    <property type="term" value="F:serine-type peptidase activity"/>
    <property type="evidence" value="ECO:0007669"/>
    <property type="project" value="UniProtKB-KW"/>
</dbReference>
<dbReference type="CDD" id="cd07560">
    <property type="entry name" value="Peptidase_S41_CPP"/>
    <property type="match status" value="1"/>
</dbReference>
<dbReference type="SUPFAM" id="SSF52096">
    <property type="entry name" value="ClpP/crotonase"/>
    <property type="match status" value="1"/>
</dbReference>
<dbReference type="Pfam" id="PF03572">
    <property type="entry name" value="Peptidase_S41"/>
    <property type="match status" value="1"/>
</dbReference>
<keyword evidence="2" id="KW-0378">Hydrolase</keyword>
<reference evidence="5" key="1">
    <citation type="journal article" date="2015" name="Nature">
        <title>Complex archaea that bridge the gap between prokaryotes and eukaryotes.</title>
        <authorList>
            <person name="Spang A."/>
            <person name="Saw J.H."/>
            <person name="Jorgensen S.L."/>
            <person name="Zaremba-Niedzwiedzka K."/>
            <person name="Martijn J."/>
            <person name="Lind A.E."/>
            <person name="van Eijk R."/>
            <person name="Schleper C."/>
            <person name="Guy L."/>
            <person name="Ettema T.J."/>
        </authorList>
    </citation>
    <scope>NUCLEOTIDE SEQUENCE</scope>
</reference>
<evidence type="ECO:0000313" key="5">
    <source>
        <dbReference type="EMBL" id="KKK76852.1"/>
    </source>
</evidence>
<dbReference type="GO" id="GO:0030288">
    <property type="term" value="C:outer membrane-bounded periplasmic space"/>
    <property type="evidence" value="ECO:0007669"/>
    <property type="project" value="TreeGrafter"/>
</dbReference>
<dbReference type="InterPro" id="IPR004447">
    <property type="entry name" value="Peptidase_S41A"/>
</dbReference>
<sequence>VVPDIPLIVLVNGGSASGSEIVAGAIKDNERGILVGMKTFGKGSVQTVRELPDGSGIRITTALYYTPSGVSIHKIGIEPDEEVHEIEITEEDSEAIEKVNELKLIKNFAEKYKDYTAKDLERLMAELSKNDIKLKPVIVRRLIKNELERDRLPELIDLDYDVQLKHSVDMINSKNLFTRADRDK</sequence>
<dbReference type="AlphaFoldDB" id="A0A0F8Y627"/>